<name>A0A1V0PE46_LACLC</name>
<dbReference type="AlphaFoldDB" id="A0A1V0PE46"/>
<geneLocation type="plasmid" evidence="2">
    <name>pmpjm1</name>
</geneLocation>
<evidence type="ECO:0000313" key="2">
    <source>
        <dbReference type="Proteomes" id="UP000191806"/>
    </source>
</evidence>
<organism evidence="1 2">
    <name type="scientific">Lactococcus lactis subsp. cremoris</name>
    <name type="common">Streptococcus cremoris</name>
    <dbReference type="NCBI Taxonomy" id="1359"/>
    <lineage>
        <taxon>Bacteria</taxon>
        <taxon>Bacillati</taxon>
        <taxon>Bacillota</taxon>
        <taxon>Bacilli</taxon>
        <taxon>Lactobacillales</taxon>
        <taxon>Streptococcaceae</taxon>
        <taxon>Lactococcus</taxon>
    </lineage>
</organism>
<evidence type="ECO:0000313" key="1">
    <source>
        <dbReference type="EMBL" id="ARE27262.1"/>
    </source>
</evidence>
<proteinExistence type="predicted"/>
<keyword evidence="1" id="KW-0614">Plasmid</keyword>
<protein>
    <submittedName>
        <fullName evidence="1">Uncharacterized protein</fullName>
    </submittedName>
</protein>
<reference evidence="1 2" key="1">
    <citation type="journal article" date="2017" name="BMC Genomics">
        <title>Comparative and functional genomics of the Lactococcus lactis taxon; insights into evolution and niche adaptation.</title>
        <authorList>
            <person name="Kelleher P."/>
            <person name="Bottacini F."/>
            <person name="Mahony J."/>
            <person name="Kilcawley K.N."/>
            <person name="van Sinderen D."/>
        </authorList>
    </citation>
    <scope>NUCLEOTIDE SEQUENCE [LARGE SCALE GENOMIC DNA]</scope>
    <source>
        <strain evidence="1 2">JM1</strain>
        <plasmid evidence="2">pmpjm1</plasmid>
    </source>
</reference>
<accession>A0A1V0PE46</accession>
<gene>
    <name evidence="1" type="ORF">LLJM1_04600</name>
</gene>
<sequence length="230" mass="27159">MANISSAIGTLQFEGEWDKSFFDKFIKTFNKYLDDQAGDYYIKISNENFENLEAYINGCGRWSFDNNLSLLNRWVHDYQVKQSKEESIAEWNDLLKEMEAQCLAINVYYCDEESGMELLVEIEGSLTPLQKDNEMILQWSICNEEYYSYNRNNLVALKLYNNDNFELSMEELKNDLYQKFGLIFQNDENKKGTKLTLHQQSQIEKEFNEQPFACESEDIFNELSFLPETI</sequence>
<dbReference type="EMBL" id="CP016746">
    <property type="protein sequence ID" value="ARE27262.1"/>
    <property type="molecule type" value="Genomic_DNA"/>
</dbReference>
<dbReference type="Proteomes" id="UP000191806">
    <property type="component" value="Plasmid pJM1A"/>
</dbReference>
<dbReference type="RefSeq" id="WP_063280844.1">
    <property type="nucleotide sequence ID" value="NZ_CP016746.2"/>
</dbReference>